<proteinExistence type="predicted"/>
<name>A0A2Z3JVW5_9DEIO</name>
<keyword evidence="3" id="KW-1185">Reference proteome</keyword>
<dbReference type="EMBL" id="CP029494">
    <property type="protein sequence ID" value="AWN24584.1"/>
    <property type="molecule type" value="Genomic_DNA"/>
</dbReference>
<dbReference type="OrthoDB" id="71372at2"/>
<accession>A0A2Z3JVW5</accession>
<evidence type="ECO:0000313" key="3">
    <source>
        <dbReference type="Proteomes" id="UP000245368"/>
    </source>
</evidence>
<protein>
    <submittedName>
        <fullName evidence="2">Uncharacterized protein</fullName>
    </submittedName>
</protein>
<keyword evidence="1" id="KW-0732">Signal</keyword>
<dbReference type="Proteomes" id="UP000245368">
    <property type="component" value="Chromosome"/>
</dbReference>
<reference evidence="2 3" key="1">
    <citation type="submission" date="2018-05" db="EMBL/GenBank/DDBJ databases">
        <title>Complete Genome Sequence of Deinococcus sp. strain 17bor-2.</title>
        <authorList>
            <person name="Srinivasan S."/>
        </authorList>
    </citation>
    <scope>NUCLEOTIDE SEQUENCE [LARGE SCALE GENOMIC DNA]</scope>
    <source>
        <strain evidence="2 3">17bor-2</strain>
    </source>
</reference>
<dbReference type="RefSeq" id="WP_109828308.1">
    <property type="nucleotide sequence ID" value="NZ_CP029494.1"/>
</dbReference>
<evidence type="ECO:0000313" key="2">
    <source>
        <dbReference type="EMBL" id="AWN24584.1"/>
    </source>
</evidence>
<feature type="signal peptide" evidence="1">
    <location>
        <begin position="1"/>
        <end position="20"/>
    </location>
</feature>
<dbReference type="PROSITE" id="PS51257">
    <property type="entry name" value="PROKAR_LIPOPROTEIN"/>
    <property type="match status" value="1"/>
</dbReference>
<evidence type="ECO:0000256" key="1">
    <source>
        <dbReference type="SAM" id="SignalP"/>
    </source>
</evidence>
<feature type="chain" id="PRO_5016251165" evidence="1">
    <location>
        <begin position="21"/>
        <end position="123"/>
    </location>
</feature>
<sequence>MLRLLPLVLCSLLCACRYNFIPVIPAPVPLSLPLRITQATLQRQGDELVIRARVDGPMPGDYLSAVWFAGDQELGRDSRYLDADHRSAEFHFPAPQKADYRALLLYGGTLLRQLDLREVDSLK</sequence>
<dbReference type="AlphaFoldDB" id="A0A2Z3JVW5"/>
<dbReference type="KEGG" id="dez:DKM44_08975"/>
<gene>
    <name evidence="2" type="ORF">DKM44_08975</name>
</gene>
<organism evidence="2 3">
    <name type="scientific">Deinococcus irradiatisoli</name>
    <dbReference type="NCBI Taxonomy" id="2202254"/>
    <lineage>
        <taxon>Bacteria</taxon>
        <taxon>Thermotogati</taxon>
        <taxon>Deinococcota</taxon>
        <taxon>Deinococci</taxon>
        <taxon>Deinococcales</taxon>
        <taxon>Deinococcaceae</taxon>
        <taxon>Deinococcus</taxon>
    </lineage>
</organism>